<evidence type="ECO:0000256" key="2">
    <source>
        <dbReference type="ARBA" id="ARBA00022840"/>
    </source>
</evidence>
<dbReference type="PROSITE" id="PS51194">
    <property type="entry name" value="HELICASE_CTER"/>
    <property type="match status" value="1"/>
</dbReference>
<keyword evidence="1" id="KW-0547">Nucleotide-binding</keyword>
<keyword evidence="2" id="KW-0067">ATP-binding</keyword>
<dbReference type="GO" id="GO:0003676">
    <property type="term" value="F:nucleic acid binding"/>
    <property type="evidence" value="ECO:0007669"/>
    <property type="project" value="InterPro"/>
</dbReference>
<dbReference type="PANTHER" id="PTHR47957:SF3">
    <property type="entry name" value="ATP-DEPENDENT HELICASE HRQ1"/>
    <property type="match status" value="1"/>
</dbReference>
<dbReference type="PANTHER" id="PTHR47957">
    <property type="entry name" value="ATP-DEPENDENT HELICASE HRQ1"/>
    <property type="match status" value="1"/>
</dbReference>
<dbReference type="RefSeq" id="WP_090614413.1">
    <property type="nucleotide sequence ID" value="NZ_FOFD01000001.1"/>
</dbReference>
<evidence type="ECO:0000313" key="5">
    <source>
        <dbReference type="EMBL" id="SEQ02121.1"/>
    </source>
</evidence>
<proteinExistence type="predicted"/>
<keyword evidence="6" id="KW-1185">Reference proteome</keyword>
<dbReference type="PROSITE" id="PS51192">
    <property type="entry name" value="HELICASE_ATP_BIND_1"/>
    <property type="match status" value="1"/>
</dbReference>
<dbReference type="Pfam" id="PF00270">
    <property type="entry name" value="DEAD"/>
    <property type="match status" value="1"/>
</dbReference>
<organism evidence="5 6">
    <name type="scientific">Natrinema salaciae</name>
    <dbReference type="NCBI Taxonomy" id="1186196"/>
    <lineage>
        <taxon>Archaea</taxon>
        <taxon>Methanobacteriati</taxon>
        <taxon>Methanobacteriota</taxon>
        <taxon>Stenosarchaea group</taxon>
        <taxon>Halobacteria</taxon>
        <taxon>Halobacteriales</taxon>
        <taxon>Natrialbaceae</taxon>
        <taxon>Natrinema</taxon>
    </lineage>
</organism>
<dbReference type="Proteomes" id="UP000199114">
    <property type="component" value="Unassembled WGS sequence"/>
</dbReference>
<dbReference type="InterPro" id="IPR014001">
    <property type="entry name" value="Helicase_ATP-bd"/>
</dbReference>
<evidence type="ECO:0000259" key="4">
    <source>
        <dbReference type="PROSITE" id="PS51194"/>
    </source>
</evidence>
<dbReference type="InterPro" id="IPR011545">
    <property type="entry name" value="DEAD/DEAH_box_helicase_dom"/>
</dbReference>
<gene>
    <name evidence="5" type="ORF">SAMN04489841_1091</name>
</gene>
<dbReference type="Pfam" id="PF00271">
    <property type="entry name" value="Helicase_C"/>
    <property type="match status" value="1"/>
</dbReference>
<dbReference type="GO" id="GO:0006289">
    <property type="term" value="P:nucleotide-excision repair"/>
    <property type="evidence" value="ECO:0007669"/>
    <property type="project" value="TreeGrafter"/>
</dbReference>
<protein>
    <submittedName>
        <fullName evidence="5">Type III restriction enzyme, res subunit</fullName>
    </submittedName>
</protein>
<dbReference type="STRING" id="1186196.SAMN04489841_1091"/>
<dbReference type="GO" id="GO:0043138">
    <property type="term" value="F:3'-5' DNA helicase activity"/>
    <property type="evidence" value="ECO:0007669"/>
    <property type="project" value="TreeGrafter"/>
</dbReference>
<dbReference type="InterPro" id="IPR001650">
    <property type="entry name" value="Helicase_C-like"/>
</dbReference>
<dbReference type="SMART" id="SM00487">
    <property type="entry name" value="DEXDc"/>
    <property type="match status" value="1"/>
</dbReference>
<dbReference type="SUPFAM" id="SSF52540">
    <property type="entry name" value="P-loop containing nucleoside triphosphate hydrolases"/>
    <property type="match status" value="1"/>
</dbReference>
<dbReference type="GO" id="GO:0036297">
    <property type="term" value="P:interstrand cross-link repair"/>
    <property type="evidence" value="ECO:0007669"/>
    <property type="project" value="TreeGrafter"/>
</dbReference>
<name>A0A1H9CM32_9EURY</name>
<feature type="domain" description="Helicase ATP-binding" evidence="3">
    <location>
        <begin position="97"/>
        <end position="348"/>
    </location>
</feature>
<feature type="domain" description="Helicase C-terminal" evidence="4">
    <location>
        <begin position="393"/>
        <end position="575"/>
    </location>
</feature>
<evidence type="ECO:0000313" key="6">
    <source>
        <dbReference type="Proteomes" id="UP000199114"/>
    </source>
</evidence>
<accession>A0A1H9CM32</accession>
<dbReference type="EMBL" id="FOFD01000001">
    <property type="protein sequence ID" value="SEQ02121.1"/>
    <property type="molecule type" value="Genomic_DNA"/>
</dbReference>
<dbReference type="InterPro" id="IPR027417">
    <property type="entry name" value="P-loop_NTPase"/>
</dbReference>
<evidence type="ECO:0000259" key="3">
    <source>
        <dbReference type="PROSITE" id="PS51192"/>
    </source>
</evidence>
<reference evidence="6" key="1">
    <citation type="submission" date="2016-10" db="EMBL/GenBank/DDBJ databases">
        <authorList>
            <person name="Varghese N."/>
            <person name="Submissions S."/>
        </authorList>
    </citation>
    <scope>NUCLEOTIDE SEQUENCE [LARGE SCALE GENOMIC DNA]</scope>
    <source>
        <strain evidence="6">DSM 25055</strain>
    </source>
</reference>
<dbReference type="Gene3D" id="3.40.50.300">
    <property type="entry name" value="P-loop containing nucleotide triphosphate hydrolases"/>
    <property type="match status" value="2"/>
</dbReference>
<dbReference type="SMART" id="SM00490">
    <property type="entry name" value="HELICc"/>
    <property type="match status" value="1"/>
</dbReference>
<evidence type="ECO:0000256" key="1">
    <source>
        <dbReference type="ARBA" id="ARBA00022741"/>
    </source>
</evidence>
<sequence>MDYADRHTDFSRFDASLQTLLQGIVFNRQRWGDEDDAALVTDAIKYHQRPVKRPDRRPYTGGDEYIREVLEEILGFDETIPFQERCWERLNEMRTARTEETSSQAAILSAPTGFGKTEGFAGPIFHDLATNQGRGFGKIVIVYPRNALLEDQLERFLVTMEEMRSQYGSDISIGIYNGDVPQDNSGIKYSSLVDWGEFRIAQWTGGDEPVPLEFTYDDADKTYTLEAQSLEGPTFDESQIKLSRKSVRGGNGGNPPDILLTTINSLENFAVKPNYDIIDAYRTFVFDEVHLYRGTYGAHASNVIRNTKRSIEERVDDETGLLFVGSSATIDKPKSFGSDIFDIDRGDISVIGTDSGDMQDSDDTEHFHFVTSNEDVATSSTFIQQILLFAHGLLEERNGRPRKKALAFIDSVSQVNQRHFQIRDFENASRWQYHDEDEDDWAAVATETPYLNSDPVGTTPGHELIDDDLTTQPTSADLRLRADEFGDTDLILSTSLLEVGIDIPAIKVISQYRAPWEMSQFVQRIGRASRKEGNDAHFLIVLGDDAGDRSLFHRADTFLDPEITTPLNVDNEILEWIHDQLYEAFETVYRIRSAANQPSLNRQRELFIEHFLQNSSEESFEDFANFIFGPSSELSTLLRQKVVAPNSLQDLESVQQTYNVLDHIQQDALLSNVASLVREPAPRVTLQTGSLNGLSQRVNSAIQRTISEAETVMDKATPQNQSAEDTVEDVREKLGRASDILEDEQYDRRDRYDQLDDLFNEINSELVGVADNLEGVTKSFPFDLGLEEVIAAAQEARTIRSDDDIEEKRQRWQRIYFLKRSLQEYYCFENQRFEDGRVYGHLMVPAIKALLRAIYFYHRAGNLGNQRAELEPPHFVPTSYFGEAGETFSVVPEDEGSEIGEDDSVDALYENRFKSDDDDEDEVEQGDVPLTKLFFEYAPYMSKYLSDGSLQMFNPPVEEAPIDATEDYYFDVSGLSTEPGEEVITPSTLPVKSVTDQSGDQARAIVWYCEESLYVGRDTWDAGPEGSDTMAYGQLHSNPQVGTSFEPEREVTDELGVEYISANVRLDSVDLTITPAYPMGDPTGDGTTPFRTDRDNQQEVDIGFKQPLGFTLNTRGAIWNLDEFIDILVGDEVFEREFARHNPDADIEEVAHYTAAHFLLEIISDISGVNQAQLLYGVDIENHRVAVFEHAEGGQGIVDLFEQVRTRTDHERMLRAINRVAANPQLINGSLWADEDFVQAVQDDDQDQIDQYVRDRVVVATDRIVDDVKEQVHHTVDQLDEFADVTGVPQDVAYEIRYMAAQMQFEDGKHDPIDTLVANTPDSVLAEELRNLIVDPDVDDCVENLHLAYSIVEDQSAVLSNVVLERLHDYVTEQTNNDDWDEEVLGREALPGAIIDGSNIFHSL</sequence>
<dbReference type="GO" id="GO:0005524">
    <property type="term" value="F:ATP binding"/>
    <property type="evidence" value="ECO:0007669"/>
    <property type="project" value="UniProtKB-KW"/>
</dbReference>
<dbReference type="OrthoDB" id="36796at2157"/>